<dbReference type="EMBL" id="SMAR01000068">
    <property type="protein sequence ID" value="TCT28129.1"/>
    <property type="molecule type" value="Genomic_DNA"/>
</dbReference>
<dbReference type="OrthoDB" id="9811471at2"/>
<dbReference type="Gene3D" id="3.90.1300.10">
    <property type="entry name" value="Amidase signature (AS) domain"/>
    <property type="match status" value="1"/>
</dbReference>
<comment type="function">
    <text evidence="1">Hydrolyzes indole-3-acetamide (IAM) into indole-3-acetic acid (IAA).</text>
</comment>
<dbReference type="InterPro" id="IPR023631">
    <property type="entry name" value="Amidase_dom"/>
</dbReference>
<gene>
    <name evidence="4" type="ORF">EDC90_10683</name>
</gene>
<evidence type="ECO:0000259" key="3">
    <source>
        <dbReference type="Pfam" id="PF01425"/>
    </source>
</evidence>
<evidence type="ECO:0000313" key="4">
    <source>
        <dbReference type="EMBL" id="TCT28129.1"/>
    </source>
</evidence>
<dbReference type="PANTHER" id="PTHR11895:SF176">
    <property type="entry name" value="AMIDASE AMID-RELATED"/>
    <property type="match status" value="1"/>
</dbReference>
<accession>A0A4R3NEF4</accession>
<keyword evidence="5" id="KW-1185">Reference proteome</keyword>
<dbReference type="GO" id="GO:0016740">
    <property type="term" value="F:transferase activity"/>
    <property type="evidence" value="ECO:0007669"/>
    <property type="project" value="UniProtKB-KW"/>
</dbReference>
<evidence type="ECO:0000256" key="1">
    <source>
        <dbReference type="ARBA" id="ARBA00003871"/>
    </source>
</evidence>
<dbReference type="InterPro" id="IPR036928">
    <property type="entry name" value="AS_sf"/>
</dbReference>
<comment type="caution">
    <text evidence="4">The sequence shown here is derived from an EMBL/GenBank/DDBJ whole genome shotgun (WGS) entry which is preliminary data.</text>
</comment>
<dbReference type="Proteomes" id="UP000295097">
    <property type="component" value="Unassembled WGS sequence"/>
</dbReference>
<dbReference type="InterPro" id="IPR020556">
    <property type="entry name" value="Amidase_CS"/>
</dbReference>
<evidence type="ECO:0000313" key="5">
    <source>
        <dbReference type="Proteomes" id="UP000295097"/>
    </source>
</evidence>
<dbReference type="PANTHER" id="PTHR11895">
    <property type="entry name" value="TRANSAMIDASE"/>
    <property type="match status" value="1"/>
</dbReference>
<dbReference type="SUPFAM" id="SSF75304">
    <property type="entry name" value="Amidase signature (AS) enzymes"/>
    <property type="match status" value="1"/>
</dbReference>
<dbReference type="InterPro" id="IPR000120">
    <property type="entry name" value="Amidase"/>
</dbReference>
<dbReference type="RefSeq" id="WP_132314296.1">
    <property type="nucleotide sequence ID" value="NZ_SMAR01000068.1"/>
</dbReference>
<dbReference type="Pfam" id="PF01425">
    <property type="entry name" value="Amidase"/>
    <property type="match status" value="1"/>
</dbReference>
<name>A0A4R3NEF4_9HYPH</name>
<dbReference type="PROSITE" id="PS00571">
    <property type="entry name" value="AMIDASES"/>
    <property type="match status" value="1"/>
</dbReference>
<dbReference type="AlphaFoldDB" id="A0A4R3NEF4"/>
<organism evidence="4 5">
    <name type="scientific">Martelella mediterranea</name>
    <dbReference type="NCBI Taxonomy" id="293089"/>
    <lineage>
        <taxon>Bacteria</taxon>
        <taxon>Pseudomonadati</taxon>
        <taxon>Pseudomonadota</taxon>
        <taxon>Alphaproteobacteria</taxon>
        <taxon>Hyphomicrobiales</taxon>
        <taxon>Aurantimonadaceae</taxon>
        <taxon>Martelella</taxon>
    </lineage>
</organism>
<keyword evidence="4" id="KW-0808">Transferase</keyword>
<sequence length="447" mass="46035">MLSQGVIHCLEALAAGRTTSEKLVRTALERIADPSGEGARAFTEVFASEAMAAAAESDRRRAAGNARPLEGVPVSVKDLFDIEGRVTRAGSKVLANEAPARADAEPVARLRAAGAVIVGRTNMTELAFSGLGLNPHYGTPANPWDRAARHIPGGSSSGAAVSVADDMCAAGLGSDTGGSVRIPAALCGLAGFKPTQAAVSREGVYPLSPTLDSIGPIARTIEDCALLYAVLSGTEVAAVWTGAPPRFLVPENYVTDGMDDTVARTFEDALSRLSAAGVTLVRRHVEAFDMLPEMAKAGAYPGIEAFAAQSARLAARRDEFDPRVAARIIAAGALPADSATRLDAIRKAYITFLEKELTGVDGLLMPTVPVVAPLIEALASDDAAYGAANLLMLRNPTAINILDGCAASLPLFATGSGAPVGLSVAGARGQDARILGLAQYLAPILSN</sequence>
<dbReference type="NCBIfam" id="NF005460">
    <property type="entry name" value="PRK07056.1"/>
    <property type="match status" value="1"/>
</dbReference>
<evidence type="ECO:0000256" key="2">
    <source>
        <dbReference type="ARBA" id="ARBA00021874"/>
    </source>
</evidence>
<proteinExistence type="predicted"/>
<protein>
    <recommendedName>
        <fullName evidence="2">Indoleacetamide hydrolase</fullName>
    </recommendedName>
</protein>
<reference evidence="4 5" key="1">
    <citation type="submission" date="2019-03" db="EMBL/GenBank/DDBJ databases">
        <title>Freshwater and sediment microbial communities from various areas in North America, analyzing microbe dynamics in response to fracking.</title>
        <authorList>
            <person name="Lamendella R."/>
        </authorList>
    </citation>
    <scope>NUCLEOTIDE SEQUENCE [LARGE SCALE GENOMIC DNA]</scope>
    <source>
        <strain evidence="4 5">175.2</strain>
    </source>
</reference>
<feature type="domain" description="Amidase" evidence="3">
    <location>
        <begin position="23"/>
        <end position="435"/>
    </location>
</feature>